<comment type="caution">
    <text evidence="5">The sequence shown here is derived from an EMBL/GenBank/DDBJ whole genome shotgun (WGS) entry which is preliminary data.</text>
</comment>
<gene>
    <name evidence="5" type="primary">tsaA</name>
    <name evidence="5" type="ORF">CKO25_07590</name>
</gene>
<feature type="compositionally biased region" description="Polar residues" evidence="3">
    <location>
        <begin position="159"/>
        <end position="171"/>
    </location>
</feature>
<keyword evidence="6" id="KW-1185">Reference proteome</keyword>
<feature type="region of interest" description="Disordered" evidence="3">
    <location>
        <begin position="155"/>
        <end position="178"/>
    </location>
</feature>
<dbReference type="EMBL" id="NRSD01000005">
    <property type="protein sequence ID" value="MBK1644518.1"/>
    <property type="molecule type" value="Genomic_DNA"/>
</dbReference>
<dbReference type="InterPro" id="IPR023370">
    <property type="entry name" value="TrmO-like_N"/>
</dbReference>
<reference evidence="5 6" key="1">
    <citation type="journal article" date="2020" name="Microorganisms">
        <title>Osmotic Adaptation and Compatible Solute Biosynthesis of Phototrophic Bacteria as Revealed from Genome Analyses.</title>
        <authorList>
            <person name="Imhoff J.F."/>
            <person name="Rahn T."/>
            <person name="Kunzel S."/>
            <person name="Keller A."/>
            <person name="Neulinger S.C."/>
        </authorList>
    </citation>
    <scope>NUCLEOTIDE SEQUENCE [LARGE SCALE GENOMIC DNA]</scope>
    <source>
        <strain evidence="5 6">DSM 21303</strain>
    </source>
</reference>
<dbReference type="PANTHER" id="PTHR12818:SF0">
    <property type="entry name" value="TRNA (ADENINE(37)-N6)-METHYLTRANSFERASE"/>
    <property type="match status" value="1"/>
</dbReference>
<dbReference type="Pfam" id="PF01980">
    <property type="entry name" value="TrmO_N"/>
    <property type="match status" value="1"/>
</dbReference>
<proteinExistence type="inferred from homology"/>
<evidence type="ECO:0000313" key="6">
    <source>
        <dbReference type="Proteomes" id="UP001138802"/>
    </source>
</evidence>
<accession>A0A9X0WH89</accession>
<dbReference type="Proteomes" id="UP001138802">
    <property type="component" value="Unassembled WGS sequence"/>
</dbReference>
<dbReference type="PROSITE" id="PS51668">
    <property type="entry name" value="TSAA_2"/>
    <property type="match status" value="1"/>
</dbReference>
<dbReference type="PANTHER" id="PTHR12818">
    <property type="entry name" value="TRNA (ADENINE(37)-N6)-METHYLTRANSFERASE"/>
    <property type="match status" value="1"/>
</dbReference>
<dbReference type="SUPFAM" id="SSF118196">
    <property type="entry name" value="YaeB-like"/>
    <property type="match status" value="1"/>
</dbReference>
<dbReference type="Gene3D" id="2.40.30.70">
    <property type="entry name" value="YaeB-like"/>
    <property type="match status" value="1"/>
</dbReference>
<dbReference type="NCBIfam" id="TIGR00104">
    <property type="entry name" value="tRNA_TsaA"/>
    <property type="match status" value="1"/>
</dbReference>
<dbReference type="InterPro" id="IPR036414">
    <property type="entry name" value="YaeB_N_sf"/>
</dbReference>
<dbReference type="InterPro" id="IPR040372">
    <property type="entry name" value="YaeB-like"/>
</dbReference>
<evidence type="ECO:0000256" key="1">
    <source>
        <dbReference type="ARBA" id="ARBA00022691"/>
    </source>
</evidence>
<name>A0A9X0WH89_9GAMM</name>
<keyword evidence="1" id="KW-0949">S-adenosyl-L-methionine</keyword>
<dbReference type="InterPro" id="IPR036413">
    <property type="entry name" value="YaeB-like_sf"/>
</dbReference>
<evidence type="ECO:0000256" key="2">
    <source>
        <dbReference type="ARBA" id="ARBA00033753"/>
    </source>
</evidence>
<evidence type="ECO:0000256" key="3">
    <source>
        <dbReference type="SAM" id="MobiDB-lite"/>
    </source>
</evidence>
<comment type="similarity">
    <text evidence="2">Belongs to the tRNA methyltransferase O family.</text>
</comment>
<feature type="domain" description="TsaA-like" evidence="4">
    <location>
        <begin position="5"/>
        <end position="136"/>
    </location>
</feature>
<evidence type="ECO:0000313" key="5">
    <source>
        <dbReference type="EMBL" id="MBK1644518.1"/>
    </source>
</evidence>
<dbReference type="AlphaFoldDB" id="A0A9X0WH89"/>
<organism evidence="5 6">
    <name type="scientific">Thiocapsa imhoffii</name>
    <dbReference type="NCBI Taxonomy" id="382777"/>
    <lineage>
        <taxon>Bacteria</taxon>
        <taxon>Pseudomonadati</taxon>
        <taxon>Pseudomonadota</taxon>
        <taxon>Gammaproteobacteria</taxon>
        <taxon>Chromatiales</taxon>
        <taxon>Chromatiaceae</taxon>
        <taxon>Thiocapsa</taxon>
    </lineage>
</organism>
<sequence length="178" mass="19369">MQIQFTPIGIIHSPYAMPSDMPIQPTGAVGIQGEVEVFEPFREGLADLEGFSHLFLLYHLHRSHGYKLRVVPFLDPQPRGLFATRAPARPNPIGLSVVRLEGILEGVLRISGVDVLDGTPLLDIKPYVPAFDAPNEVRCGWLEHAGTVVAGHRSDDRFQQTGQQSGHTGPSESEEGAG</sequence>
<dbReference type="RefSeq" id="WP_200387300.1">
    <property type="nucleotide sequence ID" value="NZ_NRSD01000005.1"/>
</dbReference>
<protein>
    <submittedName>
        <fullName evidence="5">tRNA (N6-threonylcarbamoyladenosine(37)-N6)-methyltransferase TrmO</fullName>
    </submittedName>
</protein>
<dbReference type="CDD" id="cd09281">
    <property type="entry name" value="UPF0066"/>
    <property type="match status" value="1"/>
</dbReference>
<evidence type="ECO:0000259" key="4">
    <source>
        <dbReference type="PROSITE" id="PS51668"/>
    </source>
</evidence>